<evidence type="ECO:0000259" key="3">
    <source>
        <dbReference type="PROSITE" id="PS51072"/>
    </source>
</evidence>
<name>A0A9P4W7M7_CURKU</name>
<dbReference type="PANTHER" id="PTHR23065:SF54">
    <property type="entry name" value="SUPPRESSOR OF YEAST PROFILIN DELETION"/>
    <property type="match status" value="1"/>
</dbReference>
<evidence type="ECO:0000256" key="1">
    <source>
        <dbReference type="ARBA" id="ARBA00022583"/>
    </source>
</evidence>
<evidence type="ECO:0000313" key="4">
    <source>
        <dbReference type="EMBL" id="KAF2996491.1"/>
    </source>
</evidence>
<feature type="compositionally biased region" description="Pro residues" evidence="2">
    <location>
        <begin position="560"/>
        <end position="571"/>
    </location>
</feature>
<dbReference type="GO" id="GO:0006897">
    <property type="term" value="P:endocytosis"/>
    <property type="evidence" value="ECO:0007669"/>
    <property type="project" value="UniProtKB-KW"/>
</dbReference>
<evidence type="ECO:0000313" key="5">
    <source>
        <dbReference type="Proteomes" id="UP000801428"/>
    </source>
</evidence>
<dbReference type="OrthoDB" id="331602at2759"/>
<feature type="region of interest" description="Disordered" evidence="2">
    <location>
        <begin position="238"/>
        <end position="471"/>
    </location>
</feature>
<dbReference type="GO" id="GO:0032153">
    <property type="term" value="C:cell division site"/>
    <property type="evidence" value="ECO:0007669"/>
    <property type="project" value="TreeGrafter"/>
</dbReference>
<dbReference type="CDD" id="cd09264">
    <property type="entry name" value="AP_Syp1_MHD"/>
    <property type="match status" value="1"/>
</dbReference>
<dbReference type="Proteomes" id="UP000801428">
    <property type="component" value="Unassembled WGS sequence"/>
</dbReference>
<dbReference type="InterPro" id="IPR028565">
    <property type="entry name" value="MHD"/>
</dbReference>
<dbReference type="Pfam" id="PF10291">
    <property type="entry name" value="muHD"/>
    <property type="match status" value="1"/>
</dbReference>
<organism evidence="4 5">
    <name type="scientific">Curvularia kusanoi</name>
    <name type="common">Cochliobolus kusanoi</name>
    <dbReference type="NCBI Taxonomy" id="90978"/>
    <lineage>
        <taxon>Eukaryota</taxon>
        <taxon>Fungi</taxon>
        <taxon>Dikarya</taxon>
        <taxon>Ascomycota</taxon>
        <taxon>Pezizomycotina</taxon>
        <taxon>Dothideomycetes</taxon>
        <taxon>Pleosporomycetidae</taxon>
        <taxon>Pleosporales</taxon>
        <taxon>Pleosporineae</taxon>
        <taxon>Pleosporaceae</taxon>
        <taxon>Curvularia</taxon>
    </lineage>
</organism>
<comment type="caution">
    <text evidence="4">The sequence shown here is derived from an EMBL/GenBank/DDBJ whole genome shotgun (WGS) entry which is preliminary data.</text>
</comment>
<dbReference type="GO" id="GO:0005886">
    <property type="term" value="C:plasma membrane"/>
    <property type="evidence" value="ECO:0007669"/>
    <property type="project" value="TreeGrafter"/>
</dbReference>
<dbReference type="FunFam" id="1.20.1270.60:FF:000102">
    <property type="entry name" value="WGS project CABT00000000 data, contig 2.23"/>
    <property type="match status" value="1"/>
</dbReference>
<feature type="compositionally biased region" description="Basic and acidic residues" evidence="2">
    <location>
        <begin position="336"/>
        <end position="346"/>
    </location>
</feature>
<proteinExistence type="predicted"/>
<protein>
    <recommendedName>
        <fullName evidence="3">MHD domain-containing protein</fullName>
    </recommendedName>
</protein>
<dbReference type="GO" id="GO:0030139">
    <property type="term" value="C:endocytic vesicle"/>
    <property type="evidence" value="ECO:0007669"/>
    <property type="project" value="TreeGrafter"/>
</dbReference>
<dbReference type="GO" id="GO:0032185">
    <property type="term" value="P:septin cytoskeleton organization"/>
    <property type="evidence" value="ECO:0007669"/>
    <property type="project" value="TreeGrafter"/>
</dbReference>
<dbReference type="InterPro" id="IPR027267">
    <property type="entry name" value="AH/BAR_dom_sf"/>
</dbReference>
<dbReference type="InterPro" id="IPR018808">
    <property type="entry name" value="Muniscin_C"/>
</dbReference>
<dbReference type="PANTHER" id="PTHR23065">
    <property type="entry name" value="PROLINE-SERINE-THREONINE PHOSPHATASE INTERACTING PROTEIN 1"/>
    <property type="match status" value="1"/>
</dbReference>
<gene>
    <name evidence="4" type="ORF">E8E13_005327</name>
</gene>
<accession>A0A9P4W7M7</accession>
<feature type="compositionally biased region" description="Low complexity" evidence="2">
    <location>
        <begin position="594"/>
        <end position="610"/>
    </location>
</feature>
<feature type="compositionally biased region" description="Low complexity" evidence="2">
    <location>
        <begin position="538"/>
        <end position="559"/>
    </location>
</feature>
<feature type="compositionally biased region" description="Basic and acidic residues" evidence="2">
    <location>
        <begin position="275"/>
        <end position="290"/>
    </location>
</feature>
<sequence length="897" mass="97024">MELQRKEYPALLQSLTPAQAVDVLNGRMKHVSQLNTQIADWLQERRRVEEQYVQGLRKLANRHPPDDASELGIFSVPWQKIVSATGNVAASHEHLAKKIESDVERPLREFSANDREVQAMGNMSGNLQAMAKELDSARKKSEKLKVKGAKAKPSEVGEAAQEEQNAELQWDSQAPFVYEKLQAVDESRLNHLRDALTQFQTHEVDQIERSRITAEETLNTLLTIETADEIQTWSLRLRSGDIPQPSRKMSNPPVPASPARNLAPPPVPSLASPADDQRSQKSGSKEEKHSSNPLKRFGTVLGRRRQSAHPYGRAASPEQKSSTSNLGSAFGFGKGKNKDKDKDKDLPPPSSSSDRPRSPLRRLSSRRESERASSPERPPPSRDADAPNGLGTTLSRGDEPIAAPVNGTTQDTIPELRESLAPPPAAEPKAEPEKDAEGFSVPPSALDAITEAEREAGFSQGEANSTPQFKLDIRNAPIQEEGEDNDAAMASVVNTLRAQAAQPKRNSTLRGRRDVRNTIFVPNPAVPELQSIGESPQPALSATGSAPSSATLPASSSPTVFPPLIPPPQPASPVSKLPHRALLSDEHAAPASDTQSIRSGRSLSSSTSTTVKHPDLHEPGLNASLVETVSAWFEQGNVTKAMVIGQVALAFNPVDISAGPFGTDHIRLDNFPVLEKVAPNPAFIEQLPSQPGAYAVDLAKITKTSVAFHYQLHIEPSTLPTLPPVLLHPAWKAEPTQTSAILSYSLNPAFDLKGASSITVRNLTLVVRLEPGSKALSCQSKPAGTFSRDKGLIYWRLGDVTLSPTNPPQTLRARFATESEARPGNCEARWEISGPESLRLGSGLGVSVSAGLEEKEKEVDPFADEEAAKDAETEAPSLLWKEVPSVKRIVSGTYLGV</sequence>
<dbReference type="SMART" id="SM00055">
    <property type="entry name" value="FCH"/>
    <property type="match status" value="1"/>
</dbReference>
<keyword evidence="1" id="KW-0254">Endocytosis</keyword>
<reference evidence="4" key="1">
    <citation type="submission" date="2019-04" db="EMBL/GenBank/DDBJ databases">
        <title>Sequencing of skin fungus with MAO and IRED activity.</title>
        <authorList>
            <person name="Marsaioli A.J."/>
            <person name="Bonatto J.M.C."/>
            <person name="Reis Junior O."/>
        </authorList>
    </citation>
    <scope>NUCLEOTIDE SEQUENCE</scope>
    <source>
        <strain evidence="4">30M1</strain>
    </source>
</reference>
<dbReference type="Gene3D" id="1.20.1270.60">
    <property type="entry name" value="Arfaptin homology (AH) domain/BAR domain"/>
    <property type="match status" value="1"/>
</dbReference>
<feature type="compositionally biased region" description="Polar residues" evidence="2">
    <location>
        <begin position="318"/>
        <end position="327"/>
    </location>
</feature>
<dbReference type="InterPro" id="IPR049609">
    <property type="entry name" value="Syp1-like_MHD"/>
</dbReference>
<dbReference type="Pfam" id="PF00611">
    <property type="entry name" value="FCH"/>
    <property type="match status" value="1"/>
</dbReference>
<feature type="region of interest" description="Disordered" evidence="2">
    <location>
        <begin position="497"/>
        <end position="617"/>
    </location>
</feature>
<dbReference type="InterPro" id="IPR001060">
    <property type="entry name" value="FCH_dom"/>
</dbReference>
<keyword evidence="5" id="KW-1185">Reference proteome</keyword>
<dbReference type="CDD" id="cd07650">
    <property type="entry name" value="F-BAR_Syp1p_like"/>
    <property type="match status" value="1"/>
</dbReference>
<feature type="compositionally biased region" description="Basic and acidic residues" evidence="2">
    <location>
        <begin position="365"/>
        <end position="385"/>
    </location>
</feature>
<evidence type="ECO:0000256" key="2">
    <source>
        <dbReference type="SAM" id="MobiDB-lite"/>
    </source>
</evidence>
<dbReference type="AlphaFoldDB" id="A0A9P4W7M7"/>
<feature type="compositionally biased region" description="Basic and acidic residues" evidence="2">
    <location>
        <begin position="428"/>
        <end position="437"/>
    </location>
</feature>
<dbReference type="EMBL" id="SWKU01000027">
    <property type="protein sequence ID" value="KAF2996491.1"/>
    <property type="molecule type" value="Genomic_DNA"/>
</dbReference>
<dbReference type="SUPFAM" id="SSF103657">
    <property type="entry name" value="BAR/IMD domain-like"/>
    <property type="match status" value="1"/>
</dbReference>
<feature type="domain" description="MHD" evidence="3">
    <location>
        <begin position="618"/>
        <end position="883"/>
    </location>
</feature>
<dbReference type="PROSITE" id="PS51072">
    <property type="entry name" value="MHD"/>
    <property type="match status" value="1"/>
</dbReference>